<comment type="caution">
    <text evidence="1">The sequence shown here is derived from an EMBL/GenBank/DDBJ whole genome shotgun (WGS) entry which is preliminary data.</text>
</comment>
<evidence type="ECO:0000313" key="2">
    <source>
        <dbReference type="Proteomes" id="UP000011944"/>
    </source>
</evidence>
<protein>
    <submittedName>
        <fullName evidence="1">Diguanylate cyclase</fullName>
    </submittedName>
</protein>
<proteinExistence type="predicted"/>
<organism evidence="1 2">
    <name type="scientific">Clostridium botulinum CFSAN001627</name>
    <dbReference type="NCBI Taxonomy" id="1232189"/>
    <lineage>
        <taxon>Bacteria</taxon>
        <taxon>Bacillati</taxon>
        <taxon>Bacillota</taxon>
        <taxon>Clostridia</taxon>
        <taxon>Eubacteriales</taxon>
        <taxon>Clostridiaceae</taxon>
        <taxon>Clostridium</taxon>
    </lineage>
</organism>
<accession>M1ZVJ6</accession>
<gene>
    <name evidence="1" type="ORF">CFSAN001627_17928</name>
</gene>
<feature type="non-terminal residue" evidence="1">
    <location>
        <position position="1"/>
    </location>
</feature>
<evidence type="ECO:0000313" key="1">
    <source>
        <dbReference type="EMBL" id="EKN40685.1"/>
    </source>
</evidence>
<dbReference type="EMBL" id="AMXI01001093">
    <property type="protein sequence ID" value="EKN40685.1"/>
    <property type="molecule type" value="Genomic_DNA"/>
</dbReference>
<dbReference type="AlphaFoldDB" id="M1ZVJ6"/>
<dbReference type="InterPro" id="IPR029787">
    <property type="entry name" value="Nucleotide_cyclase"/>
</dbReference>
<sequence>KIEDLINYADKALYKSKENGRDCIYVWGEDLK</sequence>
<dbReference type="SUPFAM" id="SSF55073">
    <property type="entry name" value="Nucleotide cyclase"/>
    <property type="match status" value="1"/>
</dbReference>
<dbReference type="InterPro" id="IPR043128">
    <property type="entry name" value="Rev_trsase/Diguanyl_cyclase"/>
</dbReference>
<dbReference type="Gene3D" id="3.30.70.270">
    <property type="match status" value="1"/>
</dbReference>
<dbReference type="Proteomes" id="UP000011944">
    <property type="component" value="Unassembled WGS sequence"/>
</dbReference>
<reference evidence="1 2" key="2">
    <citation type="submission" date="2013-03" db="EMBL/GenBank/DDBJ databases">
        <title>Diversity in Clostridium botulinum.</title>
        <authorList>
            <person name="Timme R.E."/>
            <person name="Allard M."/>
            <person name="Luo Y."/>
            <person name="Strain E."/>
            <person name="Gonzalez-Escalona N."/>
            <person name="Brown E."/>
        </authorList>
    </citation>
    <scope>NUCLEOTIDE SEQUENCE [LARGE SCALE GENOMIC DNA]</scope>
    <source>
        <strain evidence="1 2">CFSAN001627</strain>
    </source>
</reference>
<reference evidence="1 2" key="1">
    <citation type="submission" date="2012-10" db="EMBL/GenBank/DDBJ databases">
        <authorList>
            <person name="Strain E.A."/>
            <person name="Brown E."/>
            <person name="Allard M.W."/>
            <person name="Gonzalez-Escalona N."/>
            <person name="Timme R."/>
        </authorList>
    </citation>
    <scope>NUCLEOTIDE SEQUENCE [LARGE SCALE GENOMIC DNA]</scope>
    <source>
        <strain evidence="1 2">CFSAN001627</strain>
    </source>
</reference>
<name>M1ZVJ6_CLOBO</name>